<keyword evidence="2" id="KW-1185">Reference proteome</keyword>
<organism evidence="1 2">
    <name type="scientific">Meloidogyne enterolobii</name>
    <name type="common">Root-knot nematode worm</name>
    <name type="synonym">Meloidogyne mayaguensis</name>
    <dbReference type="NCBI Taxonomy" id="390850"/>
    <lineage>
        <taxon>Eukaryota</taxon>
        <taxon>Metazoa</taxon>
        <taxon>Ecdysozoa</taxon>
        <taxon>Nematoda</taxon>
        <taxon>Chromadorea</taxon>
        <taxon>Rhabditida</taxon>
        <taxon>Tylenchina</taxon>
        <taxon>Tylenchomorpha</taxon>
        <taxon>Tylenchoidea</taxon>
        <taxon>Meloidogynidae</taxon>
        <taxon>Meloidogyninae</taxon>
        <taxon>Meloidogyne</taxon>
    </lineage>
</organism>
<evidence type="ECO:0000313" key="1">
    <source>
        <dbReference type="EMBL" id="CAK5093455.1"/>
    </source>
</evidence>
<sequence length="299" mass="33903">MLKLIIILIIFSCYCSPVDTNDDKCGKDLNLVEKFFEFLYNDKGIKDEFKSILLNKYSIFITKMANKKARKSRKTKEKNLIEENDKNDSPKSSGTSSLKLMNTEVGNNERNYEGRKEVQIVQTFNELLNKNKVDKNDSPKTSDASSLKSLNDEIGNNLEKIEVQKAKTFTELLNENSDDNKEAEHPTEDRNILELEGRTGWISPESSSKQANIDNYKEVEPTPEGDVDLAFKAHKAQILEELFRDDIDNHKEAQHIPEPAQENSKGVEVVDLTSVPSPSNQSPNHLPDNATNGAFYFIN</sequence>
<accession>A0ACB1AN66</accession>
<gene>
    <name evidence="1" type="ORF">MENTE1834_LOCUS40374</name>
</gene>
<proteinExistence type="predicted"/>
<dbReference type="EMBL" id="CAVMJV010000095">
    <property type="protein sequence ID" value="CAK5093455.1"/>
    <property type="molecule type" value="Genomic_DNA"/>
</dbReference>
<dbReference type="Proteomes" id="UP001497535">
    <property type="component" value="Unassembled WGS sequence"/>
</dbReference>
<comment type="caution">
    <text evidence="1">The sequence shown here is derived from an EMBL/GenBank/DDBJ whole genome shotgun (WGS) entry which is preliminary data.</text>
</comment>
<reference evidence="1" key="1">
    <citation type="submission" date="2023-11" db="EMBL/GenBank/DDBJ databases">
        <authorList>
            <person name="Poullet M."/>
        </authorList>
    </citation>
    <scope>NUCLEOTIDE SEQUENCE</scope>
    <source>
        <strain evidence="1">E1834</strain>
    </source>
</reference>
<evidence type="ECO:0000313" key="2">
    <source>
        <dbReference type="Proteomes" id="UP001497535"/>
    </source>
</evidence>
<name>A0ACB1AN66_MELEN</name>
<protein>
    <submittedName>
        <fullName evidence="1">Uncharacterized protein</fullName>
    </submittedName>
</protein>